<dbReference type="RefSeq" id="XP_002947756.1">
    <property type="nucleotide sequence ID" value="XM_002947710.1"/>
</dbReference>
<evidence type="ECO:0000256" key="1">
    <source>
        <dbReference type="ARBA" id="ARBA00022574"/>
    </source>
</evidence>
<reference evidence="4 5" key="1">
    <citation type="journal article" date="2010" name="Science">
        <title>Genomic analysis of organismal complexity in the multicellular green alga Volvox carteri.</title>
        <authorList>
            <person name="Prochnik S.E."/>
            <person name="Umen J."/>
            <person name="Nedelcu A.M."/>
            <person name="Hallmann A."/>
            <person name="Miller S.M."/>
            <person name="Nishii I."/>
            <person name="Ferris P."/>
            <person name="Kuo A."/>
            <person name="Mitros T."/>
            <person name="Fritz-Laylin L.K."/>
            <person name="Hellsten U."/>
            <person name="Chapman J."/>
            <person name="Simakov O."/>
            <person name="Rensing S.A."/>
            <person name="Terry A."/>
            <person name="Pangilinan J."/>
            <person name="Kapitonov V."/>
            <person name="Jurka J."/>
            <person name="Salamov A."/>
            <person name="Shapiro H."/>
            <person name="Schmutz J."/>
            <person name="Grimwood J."/>
            <person name="Lindquist E."/>
            <person name="Lucas S."/>
            <person name="Grigoriev I.V."/>
            <person name="Schmitt R."/>
            <person name="Kirk D."/>
            <person name="Rokhsar D.S."/>
        </authorList>
    </citation>
    <scope>NUCLEOTIDE SEQUENCE [LARGE SCALE GENOMIC DNA]</scope>
    <source>
        <strain evidence="5">f. Nagariensis / Eve</strain>
    </source>
</reference>
<dbReference type="GeneID" id="9624919"/>
<feature type="repeat" description="WD" evidence="3">
    <location>
        <begin position="9"/>
        <end position="52"/>
    </location>
</feature>
<keyword evidence="5" id="KW-1185">Reference proteome</keyword>
<dbReference type="InterPro" id="IPR001680">
    <property type="entry name" value="WD40_rpt"/>
</dbReference>
<dbReference type="KEGG" id="vcn:VOLCADRAFT_43428"/>
<evidence type="ECO:0000313" key="4">
    <source>
        <dbReference type="EMBL" id="EFJ51289.1"/>
    </source>
</evidence>
<dbReference type="STRING" id="3068.D8TMP5"/>
<feature type="non-terminal residue" evidence="4">
    <location>
        <position position="1"/>
    </location>
</feature>
<accession>D8TMP5</accession>
<dbReference type="AlphaFoldDB" id="D8TMP5"/>
<evidence type="ECO:0000313" key="5">
    <source>
        <dbReference type="Proteomes" id="UP000001058"/>
    </source>
</evidence>
<dbReference type="OrthoDB" id="1724383at2759"/>
<feature type="repeat" description="WD" evidence="3">
    <location>
        <begin position="53"/>
        <end position="95"/>
    </location>
</feature>
<dbReference type="PROSITE" id="PS50082">
    <property type="entry name" value="WD_REPEATS_2"/>
    <property type="match status" value="3"/>
</dbReference>
<dbReference type="EMBL" id="GL378328">
    <property type="protein sequence ID" value="EFJ51289.1"/>
    <property type="molecule type" value="Genomic_DNA"/>
</dbReference>
<proteinExistence type="predicted"/>
<dbReference type="InterPro" id="IPR019775">
    <property type="entry name" value="WD40_repeat_CS"/>
</dbReference>
<dbReference type="Proteomes" id="UP000001058">
    <property type="component" value="Unassembled WGS sequence"/>
</dbReference>
<feature type="repeat" description="WD" evidence="3">
    <location>
        <begin position="96"/>
        <end position="129"/>
    </location>
</feature>
<dbReference type="PROSITE" id="PS00678">
    <property type="entry name" value="WD_REPEATS_1"/>
    <property type="match status" value="1"/>
</dbReference>
<sequence length="129" mass="14167">GTSRLHCELRGHDSWVICCAFSTANTSGCMLVSAADCSVRVWDCETSECVRELRGHTGSVRAVAWESVKWNYIASAGNDYTVRLWNVARGSQVDLFKGHTDVIRALAFSPDGLILASSAEDTTIRLYHV</sequence>
<organism evidence="5">
    <name type="scientific">Volvox carteri f. nagariensis</name>
    <dbReference type="NCBI Taxonomy" id="3068"/>
    <lineage>
        <taxon>Eukaryota</taxon>
        <taxon>Viridiplantae</taxon>
        <taxon>Chlorophyta</taxon>
        <taxon>core chlorophytes</taxon>
        <taxon>Chlorophyceae</taxon>
        <taxon>CS clade</taxon>
        <taxon>Chlamydomonadales</taxon>
        <taxon>Volvocaceae</taxon>
        <taxon>Volvox</taxon>
    </lineage>
</organism>
<evidence type="ECO:0000256" key="3">
    <source>
        <dbReference type="PROSITE-ProRule" id="PRU00221"/>
    </source>
</evidence>
<protein>
    <submittedName>
        <fullName evidence="4">Uncharacterized protein</fullName>
    </submittedName>
</protein>
<dbReference type="InterPro" id="IPR020472">
    <property type="entry name" value="WD40_PAC1"/>
</dbReference>
<dbReference type="PROSITE" id="PS50294">
    <property type="entry name" value="WD_REPEATS_REGION"/>
    <property type="match status" value="2"/>
</dbReference>
<dbReference type="InterPro" id="IPR036322">
    <property type="entry name" value="WD40_repeat_dom_sf"/>
</dbReference>
<dbReference type="PRINTS" id="PR00320">
    <property type="entry name" value="GPROTEINBRPT"/>
</dbReference>
<dbReference type="InterPro" id="IPR015943">
    <property type="entry name" value="WD40/YVTN_repeat-like_dom_sf"/>
</dbReference>
<feature type="non-terminal residue" evidence="4">
    <location>
        <position position="129"/>
    </location>
</feature>
<dbReference type="SUPFAM" id="SSF50978">
    <property type="entry name" value="WD40 repeat-like"/>
    <property type="match status" value="1"/>
</dbReference>
<dbReference type="InParanoid" id="D8TMP5"/>
<gene>
    <name evidence="4" type="ORF">VOLCADRAFT_43428</name>
</gene>
<evidence type="ECO:0000256" key="2">
    <source>
        <dbReference type="ARBA" id="ARBA00022737"/>
    </source>
</evidence>
<dbReference type="Gene3D" id="2.130.10.10">
    <property type="entry name" value="YVTN repeat-like/Quinoprotein amine dehydrogenase"/>
    <property type="match status" value="1"/>
</dbReference>
<dbReference type="PANTHER" id="PTHR19848">
    <property type="entry name" value="WD40 REPEAT PROTEIN"/>
    <property type="match status" value="1"/>
</dbReference>
<dbReference type="PANTHER" id="PTHR19848:SF8">
    <property type="entry name" value="F-BOX AND WD REPEAT DOMAIN CONTAINING 7"/>
    <property type="match status" value="1"/>
</dbReference>
<keyword evidence="1 3" id="KW-0853">WD repeat</keyword>
<dbReference type="Pfam" id="PF00400">
    <property type="entry name" value="WD40"/>
    <property type="match status" value="3"/>
</dbReference>
<dbReference type="SMART" id="SM00320">
    <property type="entry name" value="WD40"/>
    <property type="match status" value="3"/>
</dbReference>
<name>D8TMP5_VOLCA</name>
<dbReference type="eggNOG" id="KOG0263">
    <property type="taxonomic scope" value="Eukaryota"/>
</dbReference>
<keyword evidence="2" id="KW-0677">Repeat</keyword>